<evidence type="ECO:0000259" key="3">
    <source>
        <dbReference type="Pfam" id="PF00501"/>
    </source>
</evidence>
<dbReference type="Pfam" id="PF13193">
    <property type="entry name" value="AMP-binding_C"/>
    <property type="match status" value="1"/>
</dbReference>
<dbReference type="InterPro" id="IPR000873">
    <property type="entry name" value="AMP-dep_synth/lig_dom"/>
</dbReference>
<organism evidence="5">
    <name type="scientific">freshwater metagenome</name>
    <dbReference type="NCBI Taxonomy" id="449393"/>
    <lineage>
        <taxon>unclassified sequences</taxon>
        <taxon>metagenomes</taxon>
        <taxon>ecological metagenomes</taxon>
    </lineage>
</organism>
<dbReference type="Pfam" id="PF00501">
    <property type="entry name" value="AMP-binding"/>
    <property type="match status" value="1"/>
</dbReference>
<dbReference type="InterPro" id="IPR045851">
    <property type="entry name" value="AMP-bd_C_sf"/>
</dbReference>
<dbReference type="PANTHER" id="PTHR43201:SF5">
    <property type="entry name" value="MEDIUM-CHAIN ACYL-COA LIGASE ACSF2, MITOCHONDRIAL"/>
    <property type="match status" value="1"/>
</dbReference>
<accession>A0A6J7F6Y6</accession>
<evidence type="ECO:0000256" key="2">
    <source>
        <dbReference type="ARBA" id="ARBA00022598"/>
    </source>
</evidence>
<dbReference type="Gene3D" id="3.30.300.30">
    <property type="match status" value="1"/>
</dbReference>
<dbReference type="SUPFAM" id="SSF56801">
    <property type="entry name" value="Acetyl-CoA synthetase-like"/>
    <property type="match status" value="1"/>
</dbReference>
<dbReference type="InterPro" id="IPR025110">
    <property type="entry name" value="AMP-bd_C"/>
</dbReference>
<keyword evidence="2" id="KW-0436">Ligase</keyword>
<feature type="domain" description="AMP-binding enzyme C-terminal" evidence="4">
    <location>
        <begin position="431"/>
        <end position="507"/>
    </location>
</feature>
<protein>
    <submittedName>
        <fullName evidence="5">Unannotated protein</fullName>
    </submittedName>
</protein>
<proteinExistence type="inferred from homology"/>
<dbReference type="GO" id="GO:0031956">
    <property type="term" value="F:medium-chain fatty acid-CoA ligase activity"/>
    <property type="evidence" value="ECO:0007669"/>
    <property type="project" value="TreeGrafter"/>
</dbReference>
<dbReference type="Gene3D" id="3.40.50.12780">
    <property type="entry name" value="N-terminal domain of ligase-like"/>
    <property type="match status" value="1"/>
</dbReference>
<dbReference type="InterPro" id="IPR042099">
    <property type="entry name" value="ANL_N_sf"/>
</dbReference>
<feature type="domain" description="AMP-dependent synthetase/ligase" evidence="3">
    <location>
        <begin position="27"/>
        <end position="381"/>
    </location>
</feature>
<evidence type="ECO:0000256" key="1">
    <source>
        <dbReference type="ARBA" id="ARBA00006432"/>
    </source>
</evidence>
<dbReference type="EMBL" id="CAFBLP010000116">
    <property type="protein sequence ID" value="CAB4892102.1"/>
    <property type="molecule type" value="Genomic_DNA"/>
</dbReference>
<gene>
    <name evidence="5" type="ORF">UFOPK3376_02921</name>
</gene>
<dbReference type="GO" id="GO:0006631">
    <property type="term" value="P:fatty acid metabolic process"/>
    <property type="evidence" value="ECO:0007669"/>
    <property type="project" value="TreeGrafter"/>
</dbReference>
<reference evidence="5" key="1">
    <citation type="submission" date="2020-05" db="EMBL/GenBank/DDBJ databases">
        <authorList>
            <person name="Chiriac C."/>
            <person name="Salcher M."/>
            <person name="Ghai R."/>
            <person name="Kavagutti S V."/>
        </authorList>
    </citation>
    <scope>NUCLEOTIDE SEQUENCE</scope>
</reference>
<name>A0A6J7F6Y6_9ZZZZ</name>
<dbReference type="PANTHER" id="PTHR43201">
    <property type="entry name" value="ACYL-COA SYNTHETASE"/>
    <property type="match status" value="1"/>
</dbReference>
<dbReference type="AlphaFoldDB" id="A0A6J7F6Y6"/>
<dbReference type="FunFam" id="3.30.300.30:FF:000008">
    <property type="entry name" value="2,3-dihydroxybenzoate-AMP ligase"/>
    <property type="match status" value="1"/>
</dbReference>
<evidence type="ECO:0000259" key="4">
    <source>
        <dbReference type="Pfam" id="PF13193"/>
    </source>
</evidence>
<comment type="similarity">
    <text evidence="1">Belongs to the ATP-dependent AMP-binding enzyme family.</text>
</comment>
<sequence>MDTVNPMPNDAGLIDTAGKTLWQLICERADATPDKRMAIDEKGRTLTFGQYRSWSERVAAGLAHRGIGIGTNVSWILPSRFESLVLAAALSRLGAIQNPILPIYRTREVAFITRQSSCAVIIVPGIFRGFDYTPMAIEATRGQGVQVIVADPDLAEADPSTLPAYVPALTDLRWLFYSSGTTADPKGAKHSDRSMSAANTGMQWSMEVGPDDKAAVVFPITHVGGLVWLFNAMQTGVELLMVETFSPADTPRWLGEHGVTCAGAGTVFWLAYLNAQRQLPPGQQLMPAVRIFNGGGAPKPKTLHYEMMAEMGAPVIGGWGLTESPINTMVHVDDPDDKKATTDGRACPDVQIRVVIDGHECGPNEEGELRVKGPQVCMGYLDSSLDAEAFDEDGWFRTGDLGVIDDGGWVSITGRLKDIIIRKGENISAKEIEDLLYAHPSVADAAVIGLPDTSSGERACAVVVLKPEAALTLADMVAYLKDHQLSMHKVPEQLEIVAALPRNPSGKVLKKDLRATYGGTT</sequence>
<evidence type="ECO:0000313" key="5">
    <source>
        <dbReference type="EMBL" id="CAB4892102.1"/>
    </source>
</evidence>